<keyword evidence="5" id="KW-0812">Transmembrane</keyword>
<evidence type="ECO:0000256" key="3">
    <source>
        <dbReference type="ARBA" id="ARBA00022833"/>
    </source>
</evidence>
<evidence type="ECO:0000256" key="2">
    <source>
        <dbReference type="ARBA" id="ARBA00022771"/>
    </source>
</evidence>
<sequence>MVLCSCNCDCGLYTTRQGENTGRQFYRCTRYKSLDGCNFFMWVDDAYHSSGDIKYQLFAMKERINRKFRRNELLLKMCIIVIIIQFMLFLFKM</sequence>
<evidence type="ECO:0000256" key="5">
    <source>
        <dbReference type="SAM" id="Phobius"/>
    </source>
</evidence>
<keyword evidence="8" id="KW-1185">Reference proteome</keyword>
<protein>
    <recommendedName>
        <fullName evidence="6">GRF-type domain-containing protein</fullName>
    </recommendedName>
</protein>
<feature type="domain" description="GRF-type" evidence="6">
    <location>
        <begin position="4"/>
        <end position="46"/>
    </location>
</feature>
<evidence type="ECO:0000256" key="4">
    <source>
        <dbReference type="PROSITE-ProRule" id="PRU01343"/>
    </source>
</evidence>
<accession>A0A2I0A4F2</accession>
<evidence type="ECO:0000256" key="1">
    <source>
        <dbReference type="ARBA" id="ARBA00022723"/>
    </source>
</evidence>
<dbReference type="Proteomes" id="UP000236161">
    <property type="component" value="Unassembled WGS sequence"/>
</dbReference>
<dbReference type="PANTHER" id="PTHR33248">
    <property type="entry name" value="ZINC ION-BINDING PROTEIN"/>
    <property type="match status" value="1"/>
</dbReference>
<proteinExistence type="predicted"/>
<keyword evidence="2 4" id="KW-0863">Zinc-finger</keyword>
<keyword evidence="5" id="KW-1133">Transmembrane helix</keyword>
<name>A0A2I0A4F2_9ASPA</name>
<dbReference type="PROSITE" id="PS51999">
    <property type="entry name" value="ZF_GRF"/>
    <property type="match status" value="1"/>
</dbReference>
<dbReference type="InterPro" id="IPR010666">
    <property type="entry name" value="Znf_GRF"/>
</dbReference>
<dbReference type="AlphaFoldDB" id="A0A2I0A4F2"/>
<feature type="transmembrane region" description="Helical" evidence="5">
    <location>
        <begin position="73"/>
        <end position="91"/>
    </location>
</feature>
<reference evidence="7 8" key="1">
    <citation type="journal article" date="2017" name="Nature">
        <title>The Apostasia genome and the evolution of orchids.</title>
        <authorList>
            <person name="Zhang G.Q."/>
            <person name="Liu K.W."/>
            <person name="Li Z."/>
            <person name="Lohaus R."/>
            <person name="Hsiao Y.Y."/>
            <person name="Niu S.C."/>
            <person name="Wang J.Y."/>
            <person name="Lin Y.C."/>
            <person name="Xu Q."/>
            <person name="Chen L.J."/>
            <person name="Yoshida K."/>
            <person name="Fujiwara S."/>
            <person name="Wang Z.W."/>
            <person name="Zhang Y.Q."/>
            <person name="Mitsuda N."/>
            <person name="Wang M."/>
            <person name="Liu G.H."/>
            <person name="Pecoraro L."/>
            <person name="Huang H.X."/>
            <person name="Xiao X.J."/>
            <person name="Lin M."/>
            <person name="Wu X.Y."/>
            <person name="Wu W.L."/>
            <person name="Chen Y.Y."/>
            <person name="Chang S.B."/>
            <person name="Sakamoto S."/>
            <person name="Ohme-Takagi M."/>
            <person name="Yagi M."/>
            <person name="Zeng S.J."/>
            <person name="Shen C.Y."/>
            <person name="Yeh C.M."/>
            <person name="Luo Y.B."/>
            <person name="Tsai W.C."/>
            <person name="Van de Peer Y."/>
            <person name="Liu Z.J."/>
        </authorList>
    </citation>
    <scope>NUCLEOTIDE SEQUENCE [LARGE SCALE GENOMIC DNA]</scope>
    <source>
        <strain evidence="8">cv. Shenzhen</strain>
        <tissue evidence="7">Stem</tissue>
    </source>
</reference>
<evidence type="ECO:0000313" key="8">
    <source>
        <dbReference type="Proteomes" id="UP000236161"/>
    </source>
</evidence>
<keyword evidence="1" id="KW-0479">Metal-binding</keyword>
<gene>
    <name evidence="7" type="ORF">AXF42_Ash013499</name>
</gene>
<evidence type="ECO:0000313" key="7">
    <source>
        <dbReference type="EMBL" id="PKA50410.1"/>
    </source>
</evidence>
<dbReference type="EMBL" id="KZ452026">
    <property type="protein sequence ID" value="PKA50410.1"/>
    <property type="molecule type" value="Genomic_DNA"/>
</dbReference>
<dbReference type="Pfam" id="PF06839">
    <property type="entry name" value="Zn_ribbon_GRF"/>
    <property type="match status" value="1"/>
</dbReference>
<dbReference type="OrthoDB" id="1281546at2759"/>
<keyword evidence="5" id="KW-0472">Membrane</keyword>
<organism evidence="7 8">
    <name type="scientific">Apostasia shenzhenica</name>
    <dbReference type="NCBI Taxonomy" id="1088818"/>
    <lineage>
        <taxon>Eukaryota</taxon>
        <taxon>Viridiplantae</taxon>
        <taxon>Streptophyta</taxon>
        <taxon>Embryophyta</taxon>
        <taxon>Tracheophyta</taxon>
        <taxon>Spermatophyta</taxon>
        <taxon>Magnoliopsida</taxon>
        <taxon>Liliopsida</taxon>
        <taxon>Asparagales</taxon>
        <taxon>Orchidaceae</taxon>
        <taxon>Apostasioideae</taxon>
        <taxon>Apostasia</taxon>
    </lineage>
</organism>
<evidence type="ECO:0000259" key="6">
    <source>
        <dbReference type="PROSITE" id="PS51999"/>
    </source>
</evidence>
<dbReference type="GO" id="GO:0008270">
    <property type="term" value="F:zinc ion binding"/>
    <property type="evidence" value="ECO:0007669"/>
    <property type="project" value="UniProtKB-KW"/>
</dbReference>
<keyword evidence="3" id="KW-0862">Zinc</keyword>